<dbReference type="FunFam" id="1.20.5.170:FF:000002">
    <property type="entry name" value="Type I keratin KA11"/>
    <property type="match status" value="1"/>
</dbReference>
<dbReference type="Proteomes" id="UP000288216">
    <property type="component" value="Unassembled WGS sequence"/>
</dbReference>
<evidence type="ECO:0000313" key="7">
    <source>
        <dbReference type="EMBL" id="GCB79754.1"/>
    </source>
</evidence>
<feature type="region of interest" description="Disordered" evidence="5">
    <location>
        <begin position="368"/>
        <end position="400"/>
    </location>
</feature>
<comment type="similarity">
    <text evidence="3">Belongs to the intermediate filament family.</text>
</comment>
<dbReference type="SUPFAM" id="SSF57997">
    <property type="entry name" value="Tropomyosin"/>
    <property type="match status" value="1"/>
</dbReference>
<feature type="region of interest" description="Disordered" evidence="5">
    <location>
        <begin position="1"/>
        <end position="25"/>
    </location>
</feature>
<evidence type="ECO:0000313" key="8">
    <source>
        <dbReference type="Proteomes" id="UP000288216"/>
    </source>
</evidence>
<evidence type="ECO:0000256" key="3">
    <source>
        <dbReference type="RuleBase" id="RU000685"/>
    </source>
</evidence>
<dbReference type="GO" id="GO:0005737">
    <property type="term" value="C:cytoplasm"/>
    <property type="evidence" value="ECO:0007669"/>
    <property type="project" value="TreeGrafter"/>
</dbReference>
<keyword evidence="2 4" id="KW-0175">Coiled coil</keyword>
<comment type="caution">
    <text evidence="7">The sequence shown here is derived from an EMBL/GenBank/DDBJ whole genome shotgun (WGS) entry which is preliminary data.</text>
</comment>
<dbReference type="GO" id="GO:0005882">
    <property type="term" value="C:intermediate filament"/>
    <property type="evidence" value="ECO:0007669"/>
    <property type="project" value="UniProtKB-KW"/>
</dbReference>
<dbReference type="PROSITE" id="PS00226">
    <property type="entry name" value="IF_ROD_1"/>
    <property type="match status" value="1"/>
</dbReference>
<sequence>MNRSGRSGVRVQSPSATRYRSHSTESQVYYGSWGRAGGCMSRAIEAGPEVRTNEKEEMQQLNSFLAGYIDKVRSLEQRNSQLREELAGLRASFKVPQGMGDEYQQQFKELRELIERLTHEKGVAEIEKGNTEEEIDSWRLKCQEQRDLKDEAERILREFRKDVDDATLQKGDLERSIEQLVAEMEFLRKMHEEEVADLVRQIEESNVSVELDSIRPDLGAALRSVRVQMEEVSAKNLREAEAWYKTKFNSLRQHATKYDDQIQGTKEEISILQQQIVDLESEIGALRSAIQCLEGQLEDMEASHLEKVASLQDVIAQMEFQLQETKAEMARYLREYQDLLNVKLTLDAEIATYRKLLEAEEQRLGLSNENSAVASSVTKEKKTESSTRKVETHMVRKVTA</sequence>
<name>A0A401Q325_SCYTO</name>
<evidence type="ECO:0000256" key="5">
    <source>
        <dbReference type="SAM" id="MobiDB-lite"/>
    </source>
</evidence>
<feature type="coiled-coil region" evidence="4">
    <location>
        <begin position="65"/>
        <end position="197"/>
    </location>
</feature>
<evidence type="ECO:0000256" key="1">
    <source>
        <dbReference type="ARBA" id="ARBA00022754"/>
    </source>
</evidence>
<dbReference type="PRINTS" id="PR01248">
    <property type="entry name" value="TYPE1KERATIN"/>
</dbReference>
<dbReference type="PROSITE" id="PS51842">
    <property type="entry name" value="IF_ROD_2"/>
    <property type="match status" value="1"/>
</dbReference>
<dbReference type="InterPro" id="IPR039008">
    <property type="entry name" value="IF_rod_dom"/>
</dbReference>
<dbReference type="Gene3D" id="1.20.5.500">
    <property type="entry name" value="Single helix bin"/>
    <property type="match status" value="1"/>
</dbReference>
<feature type="compositionally biased region" description="Basic and acidic residues" evidence="5">
    <location>
        <begin position="378"/>
        <end position="394"/>
    </location>
</feature>
<dbReference type="InterPro" id="IPR050405">
    <property type="entry name" value="Intermediate_filament"/>
</dbReference>
<dbReference type="GO" id="GO:0005200">
    <property type="term" value="F:structural constituent of cytoskeleton"/>
    <property type="evidence" value="ECO:0007669"/>
    <property type="project" value="TreeGrafter"/>
</dbReference>
<dbReference type="PANTHER" id="PTHR45652">
    <property type="entry name" value="GLIAL FIBRILLARY ACIDIC PROTEIN"/>
    <property type="match status" value="1"/>
</dbReference>
<dbReference type="STRING" id="75743.A0A401Q325"/>
<dbReference type="GO" id="GO:0045109">
    <property type="term" value="P:intermediate filament organization"/>
    <property type="evidence" value="ECO:0007669"/>
    <property type="project" value="TreeGrafter"/>
</dbReference>
<feature type="domain" description="IF rod" evidence="6">
    <location>
        <begin position="54"/>
        <end position="364"/>
    </location>
</feature>
<feature type="coiled-coil region" evidence="4">
    <location>
        <begin position="255"/>
        <end position="342"/>
    </location>
</feature>
<dbReference type="AlphaFoldDB" id="A0A401Q325"/>
<keyword evidence="8" id="KW-1185">Reference proteome</keyword>
<keyword evidence="1 3" id="KW-0403">Intermediate filament</keyword>
<dbReference type="SMART" id="SM01391">
    <property type="entry name" value="Filament"/>
    <property type="match status" value="1"/>
</dbReference>
<dbReference type="FunFam" id="1.20.5.1160:FF:000001">
    <property type="entry name" value="Keratin type II"/>
    <property type="match status" value="1"/>
</dbReference>
<dbReference type="OrthoDB" id="2441647at2759"/>
<dbReference type="PANTHER" id="PTHR45652:SF23">
    <property type="entry name" value="VIMENTIN-RELATED"/>
    <property type="match status" value="1"/>
</dbReference>
<proteinExistence type="inferred from homology"/>
<gene>
    <name evidence="7" type="ORF">scyTo_0018803</name>
</gene>
<evidence type="ECO:0000256" key="4">
    <source>
        <dbReference type="SAM" id="Coils"/>
    </source>
</evidence>
<dbReference type="OMA" id="WYKTKLG"/>
<dbReference type="SUPFAM" id="SSF64593">
    <property type="entry name" value="Intermediate filament protein, coiled coil region"/>
    <property type="match status" value="2"/>
</dbReference>
<evidence type="ECO:0000256" key="2">
    <source>
        <dbReference type="ARBA" id="ARBA00023054"/>
    </source>
</evidence>
<dbReference type="Gene3D" id="1.20.5.1160">
    <property type="entry name" value="Vasodilator-stimulated phosphoprotein"/>
    <property type="match status" value="1"/>
</dbReference>
<accession>A0A401Q325</accession>
<evidence type="ECO:0000259" key="6">
    <source>
        <dbReference type="PROSITE" id="PS51842"/>
    </source>
</evidence>
<dbReference type="Gene3D" id="1.20.5.170">
    <property type="match status" value="1"/>
</dbReference>
<reference evidence="7 8" key="1">
    <citation type="journal article" date="2018" name="Nat. Ecol. Evol.">
        <title>Shark genomes provide insights into elasmobranch evolution and the origin of vertebrates.</title>
        <authorList>
            <person name="Hara Y"/>
            <person name="Yamaguchi K"/>
            <person name="Onimaru K"/>
            <person name="Kadota M"/>
            <person name="Koyanagi M"/>
            <person name="Keeley SD"/>
            <person name="Tatsumi K"/>
            <person name="Tanaka K"/>
            <person name="Motone F"/>
            <person name="Kageyama Y"/>
            <person name="Nozu R"/>
            <person name="Adachi N"/>
            <person name="Nishimura O"/>
            <person name="Nakagawa R"/>
            <person name="Tanegashima C"/>
            <person name="Kiyatake I"/>
            <person name="Matsumoto R"/>
            <person name="Murakumo K"/>
            <person name="Nishida K"/>
            <person name="Terakita A"/>
            <person name="Kuratani S"/>
            <person name="Sato K"/>
            <person name="Hyodo S Kuraku.S."/>
        </authorList>
    </citation>
    <scope>NUCLEOTIDE SEQUENCE [LARGE SCALE GENOMIC DNA]</scope>
</reference>
<dbReference type="InterPro" id="IPR002957">
    <property type="entry name" value="Keratin_I"/>
</dbReference>
<organism evidence="7 8">
    <name type="scientific">Scyliorhinus torazame</name>
    <name type="common">Cloudy catshark</name>
    <name type="synonym">Catulus torazame</name>
    <dbReference type="NCBI Taxonomy" id="75743"/>
    <lineage>
        <taxon>Eukaryota</taxon>
        <taxon>Metazoa</taxon>
        <taxon>Chordata</taxon>
        <taxon>Craniata</taxon>
        <taxon>Vertebrata</taxon>
        <taxon>Chondrichthyes</taxon>
        <taxon>Elasmobranchii</taxon>
        <taxon>Galeomorphii</taxon>
        <taxon>Galeoidea</taxon>
        <taxon>Carcharhiniformes</taxon>
        <taxon>Scyliorhinidae</taxon>
        <taxon>Scyliorhinus</taxon>
    </lineage>
</organism>
<dbReference type="EMBL" id="BFAA01013436">
    <property type="protein sequence ID" value="GCB79754.1"/>
    <property type="molecule type" value="Genomic_DNA"/>
</dbReference>
<protein>
    <recommendedName>
        <fullName evidence="6">IF rod domain-containing protein</fullName>
    </recommendedName>
</protein>
<dbReference type="Pfam" id="PF00038">
    <property type="entry name" value="Filament"/>
    <property type="match status" value="1"/>
</dbReference>
<dbReference type="InterPro" id="IPR018039">
    <property type="entry name" value="IF_conserved"/>
</dbReference>